<evidence type="ECO:0000259" key="1">
    <source>
        <dbReference type="SMART" id="SM00760"/>
    </source>
</evidence>
<dbReference type="Gene3D" id="1.10.1750.10">
    <property type="match status" value="1"/>
</dbReference>
<evidence type="ECO:0000313" key="4">
    <source>
        <dbReference type="Proteomes" id="UP000315439"/>
    </source>
</evidence>
<reference evidence="3 4" key="1">
    <citation type="submission" date="2019-07" db="EMBL/GenBank/DDBJ databases">
        <title>Draft genome for Aliikangiella sp. M105.</title>
        <authorList>
            <person name="Wang G."/>
        </authorList>
    </citation>
    <scope>NUCLEOTIDE SEQUENCE [LARGE SCALE GENOMIC DNA]</scope>
    <source>
        <strain evidence="3 4">M105</strain>
    </source>
</reference>
<dbReference type="GO" id="GO:0004803">
    <property type="term" value="F:transposase activity"/>
    <property type="evidence" value="ECO:0007669"/>
    <property type="project" value="InterPro"/>
</dbReference>
<accession>A0A545UA48</accession>
<feature type="domain" description="Chromosomal replication initiator DnaA C-terminal" evidence="1">
    <location>
        <begin position="233"/>
        <end position="299"/>
    </location>
</feature>
<dbReference type="RefSeq" id="WP_142932264.1">
    <property type="nucleotide sequence ID" value="NZ_ML660166.1"/>
</dbReference>
<sequence>MPRAERLEYEDAYYHVMNRGMDRGRVKIFRSGEYFKAFLATLEEAAKRFGIVVHAYCLMTNHYHLLIQTPRANLSRAMRHVNGVYTQRHNRLAKSDGAIFRGRFKSILIDNDAYLLQLSRYIHRNPIETKKTMVEALVNYPWSSYPAYVNQAESPEWLERDQTYGMLGAKQRYSGYAKYVAQGNSEELTRFYSRGNIASVIGEKEFVEWLKAEKIPEVKQKDWVNKIVPHGLSIQQITRNTANYYQLPLGLLRQLKKGRHSQLRERKVAIYLCQYLGDHTLKEIGEYFGLGHIGSVSHITSTMRREIGFDINLSKEIEQLCQFIINNVT</sequence>
<gene>
    <name evidence="3" type="ORF">FLL46_15570</name>
</gene>
<dbReference type="OrthoDB" id="9814067at2"/>
<evidence type="ECO:0000259" key="2">
    <source>
        <dbReference type="SMART" id="SM01321"/>
    </source>
</evidence>
<evidence type="ECO:0008006" key="5">
    <source>
        <dbReference type="Google" id="ProtNLM"/>
    </source>
</evidence>
<comment type="caution">
    <text evidence="3">The sequence shown here is derived from an EMBL/GenBank/DDBJ whole genome shotgun (WGS) entry which is preliminary data.</text>
</comment>
<dbReference type="GO" id="GO:0006275">
    <property type="term" value="P:regulation of DNA replication"/>
    <property type="evidence" value="ECO:0007669"/>
    <property type="project" value="InterPro"/>
</dbReference>
<dbReference type="GO" id="GO:0005524">
    <property type="term" value="F:ATP binding"/>
    <property type="evidence" value="ECO:0007669"/>
    <property type="project" value="InterPro"/>
</dbReference>
<dbReference type="SMART" id="SM00760">
    <property type="entry name" value="Bac_DnaA_C"/>
    <property type="match status" value="1"/>
</dbReference>
<dbReference type="PANTHER" id="PTHR34322:SF2">
    <property type="entry name" value="TRANSPOSASE IS200-LIKE DOMAIN-CONTAINING PROTEIN"/>
    <property type="match status" value="1"/>
</dbReference>
<dbReference type="GO" id="GO:0006313">
    <property type="term" value="P:DNA transposition"/>
    <property type="evidence" value="ECO:0007669"/>
    <property type="project" value="InterPro"/>
</dbReference>
<dbReference type="SMART" id="SM01321">
    <property type="entry name" value="Y1_Tnp"/>
    <property type="match status" value="1"/>
</dbReference>
<dbReference type="EMBL" id="VIKS01000010">
    <property type="protein sequence ID" value="TQV86341.1"/>
    <property type="molecule type" value="Genomic_DNA"/>
</dbReference>
<evidence type="ECO:0000313" key="3">
    <source>
        <dbReference type="EMBL" id="TQV86341.1"/>
    </source>
</evidence>
<dbReference type="Pfam" id="PF01797">
    <property type="entry name" value="Y1_Tnp"/>
    <property type="match status" value="1"/>
</dbReference>
<dbReference type="SUPFAM" id="SSF48295">
    <property type="entry name" value="TrpR-like"/>
    <property type="match status" value="1"/>
</dbReference>
<organism evidence="3 4">
    <name type="scientific">Aliikangiella coralliicola</name>
    <dbReference type="NCBI Taxonomy" id="2592383"/>
    <lineage>
        <taxon>Bacteria</taxon>
        <taxon>Pseudomonadati</taxon>
        <taxon>Pseudomonadota</taxon>
        <taxon>Gammaproteobacteria</taxon>
        <taxon>Oceanospirillales</taxon>
        <taxon>Pleioneaceae</taxon>
        <taxon>Aliikangiella</taxon>
    </lineage>
</organism>
<name>A0A545UA48_9GAMM</name>
<dbReference type="InterPro" id="IPR002686">
    <property type="entry name" value="Transposase_17"/>
</dbReference>
<feature type="domain" description="Transposase IS200-like" evidence="2">
    <location>
        <begin position="9"/>
        <end position="125"/>
    </location>
</feature>
<keyword evidence="4" id="KW-1185">Reference proteome</keyword>
<dbReference type="InterPro" id="IPR036515">
    <property type="entry name" value="Transposase_17_sf"/>
</dbReference>
<dbReference type="Pfam" id="PF08299">
    <property type="entry name" value="Bac_DnaA_C"/>
    <property type="match status" value="1"/>
</dbReference>
<proteinExistence type="predicted"/>
<protein>
    <recommendedName>
        <fullName evidence="5">Transposase</fullName>
    </recommendedName>
</protein>
<dbReference type="InterPro" id="IPR010921">
    <property type="entry name" value="Trp_repressor/repl_initiator"/>
</dbReference>
<dbReference type="GO" id="GO:0006270">
    <property type="term" value="P:DNA replication initiation"/>
    <property type="evidence" value="ECO:0007669"/>
    <property type="project" value="InterPro"/>
</dbReference>
<dbReference type="AlphaFoldDB" id="A0A545UA48"/>
<dbReference type="Proteomes" id="UP000315439">
    <property type="component" value="Unassembled WGS sequence"/>
</dbReference>
<dbReference type="SUPFAM" id="SSF143422">
    <property type="entry name" value="Transposase IS200-like"/>
    <property type="match status" value="1"/>
</dbReference>
<dbReference type="PANTHER" id="PTHR34322">
    <property type="entry name" value="TRANSPOSASE, Y1_TNP DOMAIN-CONTAINING"/>
    <property type="match status" value="1"/>
</dbReference>
<dbReference type="GO" id="GO:0043565">
    <property type="term" value="F:sequence-specific DNA binding"/>
    <property type="evidence" value="ECO:0007669"/>
    <property type="project" value="InterPro"/>
</dbReference>
<dbReference type="Gene3D" id="3.30.70.1290">
    <property type="entry name" value="Transposase IS200-like"/>
    <property type="match status" value="1"/>
</dbReference>
<dbReference type="InterPro" id="IPR013159">
    <property type="entry name" value="DnaA_C"/>
</dbReference>